<evidence type="ECO:0000256" key="3">
    <source>
        <dbReference type="ARBA" id="ARBA00022801"/>
    </source>
</evidence>
<dbReference type="InterPro" id="IPR002018">
    <property type="entry name" value="CarbesteraseB"/>
</dbReference>
<protein>
    <recommendedName>
        <fullName evidence="4">Carboxylic ester hydrolase</fullName>
        <ecNumber evidence="4">3.1.1.-</ecNumber>
    </recommendedName>
</protein>
<dbReference type="PROSITE" id="PS01173">
    <property type="entry name" value="LIPASE_GDXG_HIS"/>
    <property type="match status" value="1"/>
</dbReference>
<comment type="similarity">
    <text evidence="2">Belongs to the 'GDXG' lipolytic enzyme family.</text>
</comment>
<comment type="similarity">
    <text evidence="1 4">Belongs to the type-B carboxylesterase/lipase family.</text>
</comment>
<evidence type="ECO:0000256" key="4">
    <source>
        <dbReference type="RuleBase" id="RU361235"/>
    </source>
</evidence>
<keyword evidence="7" id="KW-1185">Reference proteome</keyword>
<dbReference type="SUPFAM" id="SSF53474">
    <property type="entry name" value="alpha/beta-Hydrolases"/>
    <property type="match status" value="1"/>
</dbReference>
<reference evidence="6 7" key="1">
    <citation type="submission" date="2020-04" db="EMBL/GenBank/DDBJ databases">
        <authorList>
            <person name="Zhang R."/>
            <person name="Schippers A."/>
        </authorList>
    </citation>
    <scope>NUCLEOTIDE SEQUENCE [LARGE SCALE GENOMIC DNA]</scope>
    <source>
        <strain evidence="6 7">DSM 109850</strain>
    </source>
</reference>
<organism evidence="6 7">
    <name type="scientific">Sulfobacillus harzensis</name>
    <dbReference type="NCBI Taxonomy" id="2729629"/>
    <lineage>
        <taxon>Bacteria</taxon>
        <taxon>Bacillati</taxon>
        <taxon>Bacillota</taxon>
        <taxon>Clostridia</taxon>
        <taxon>Eubacteriales</taxon>
        <taxon>Clostridiales Family XVII. Incertae Sedis</taxon>
        <taxon>Sulfobacillus</taxon>
    </lineage>
</organism>
<dbReference type="RefSeq" id="WP_169095710.1">
    <property type="nucleotide sequence ID" value="NZ_JABBVZ010000002.1"/>
</dbReference>
<gene>
    <name evidence="6" type="ORF">HIJ39_00810</name>
</gene>
<sequence length="499" mass="54978">MNSKLVETRYGKVEGIEQDGVLVWKNVPFASVQGRFQPPKPPVAWTGVRDASAFGPVCTQTPAPGVFSQDQANYQSEDCLNLNIWSPRVDGAPRPVLVWIHGGAFVFGSGQSAWYEGTSFARRGNMVVVTINYRLGPFGFLYLDRLAGPDYAGSGNVAFLDQQAALAWVRENIRAFGGDPERITVAGQSAGSMSVGTLLAMPSARQHIDRAIMQSGAPFFKTADEADRITQHFLGHLQLTPEQWPQLLELPTERLLMAQGKLEQEISLPWGPVVDQVVISQPLELAIDAGDTAGIPLLIGTTRDEFNLWGAMNPAWRSMPSEQMIAVFEHVAGGPLDERLRDYYVAGKSGIDLFQGLMALATDRIFWYPSERVAERQSRVAPVWAYRFDWPSQISGGVLGACHAIEIPFVFNTIDVPGGAALTGQSPNRQAIADAMHQAWIAYVHGQNPVAESLPIWPPYRPDDRQTMIFDVESHLMRDPKRAEREVWDALLSSKGPVN</sequence>
<evidence type="ECO:0000313" key="7">
    <source>
        <dbReference type="Proteomes" id="UP000533476"/>
    </source>
</evidence>
<dbReference type="EC" id="3.1.1.-" evidence="4"/>
<name>A0A7Y0Q140_9FIRM</name>
<dbReference type="GO" id="GO:0016787">
    <property type="term" value="F:hydrolase activity"/>
    <property type="evidence" value="ECO:0007669"/>
    <property type="project" value="UniProtKB-KW"/>
</dbReference>
<evidence type="ECO:0000259" key="5">
    <source>
        <dbReference type="Pfam" id="PF00135"/>
    </source>
</evidence>
<dbReference type="InterPro" id="IPR050309">
    <property type="entry name" value="Type-B_Carboxylest/Lipase"/>
</dbReference>
<dbReference type="InterPro" id="IPR019826">
    <property type="entry name" value="Carboxylesterase_B_AS"/>
</dbReference>
<dbReference type="Pfam" id="PF00135">
    <property type="entry name" value="COesterase"/>
    <property type="match status" value="1"/>
</dbReference>
<proteinExistence type="inferred from homology"/>
<dbReference type="Gene3D" id="3.40.50.1820">
    <property type="entry name" value="alpha/beta hydrolase"/>
    <property type="match status" value="1"/>
</dbReference>
<dbReference type="PANTHER" id="PTHR11559">
    <property type="entry name" value="CARBOXYLESTERASE"/>
    <property type="match status" value="1"/>
</dbReference>
<evidence type="ECO:0000256" key="1">
    <source>
        <dbReference type="ARBA" id="ARBA00005964"/>
    </source>
</evidence>
<dbReference type="Proteomes" id="UP000533476">
    <property type="component" value="Unassembled WGS sequence"/>
</dbReference>
<dbReference type="InterPro" id="IPR002168">
    <property type="entry name" value="Lipase_GDXG_HIS_AS"/>
</dbReference>
<keyword evidence="3 4" id="KW-0378">Hydrolase</keyword>
<dbReference type="InterPro" id="IPR029058">
    <property type="entry name" value="AB_hydrolase_fold"/>
</dbReference>
<dbReference type="EMBL" id="JABBVZ010000002">
    <property type="protein sequence ID" value="NMP20900.1"/>
    <property type="molecule type" value="Genomic_DNA"/>
</dbReference>
<accession>A0A7Y0Q140</accession>
<dbReference type="AlphaFoldDB" id="A0A7Y0Q140"/>
<evidence type="ECO:0000256" key="2">
    <source>
        <dbReference type="ARBA" id="ARBA00010515"/>
    </source>
</evidence>
<feature type="domain" description="Carboxylesterase type B" evidence="5">
    <location>
        <begin position="3"/>
        <end position="485"/>
    </location>
</feature>
<evidence type="ECO:0000313" key="6">
    <source>
        <dbReference type="EMBL" id="NMP20900.1"/>
    </source>
</evidence>
<comment type="caution">
    <text evidence="6">The sequence shown here is derived from an EMBL/GenBank/DDBJ whole genome shotgun (WGS) entry which is preliminary data.</text>
</comment>
<dbReference type="PROSITE" id="PS00122">
    <property type="entry name" value="CARBOXYLESTERASE_B_1"/>
    <property type="match status" value="1"/>
</dbReference>